<evidence type="ECO:0000256" key="4">
    <source>
        <dbReference type="ARBA" id="ARBA00022448"/>
    </source>
</evidence>
<dbReference type="GO" id="GO:0015031">
    <property type="term" value="P:protein transport"/>
    <property type="evidence" value="ECO:0007669"/>
    <property type="project" value="UniProtKB-KW"/>
</dbReference>
<keyword evidence="5" id="KW-1134">Transmembrane beta strand</keyword>
<dbReference type="GO" id="GO:0009279">
    <property type="term" value="C:cell outer membrane"/>
    <property type="evidence" value="ECO:0007669"/>
    <property type="project" value="UniProtKB-SubCell"/>
</dbReference>
<feature type="domain" description="Trimeric autotransporter adhesin YadA-like stalk" evidence="14">
    <location>
        <begin position="704"/>
        <end position="744"/>
    </location>
</feature>
<feature type="domain" description="Trimeric autotransporter adhesin YadA-like stalk" evidence="14">
    <location>
        <begin position="496"/>
        <end position="535"/>
    </location>
</feature>
<evidence type="ECO:0000256" key="5">
    <source>
        <dbReference type="ARBA" id="ARBA00022452"/>
    </source>
</evidence>
<feature type="domain" description="Trimeric autotransporter adhesin YadA-like stalk" evidence="14">
    <location>
        <begin position="832"/>
        <end position="872"/>
    </location>
</feature>
<feature type="compositionally biased region" description="Polar residues" evidence="11">
    <location>
        <begin position="1378"/>
        <end position="1399"/>
    </location>
</feature>
<feature type="domain" description="Trimeric autotransporter adhesin YadA-like head" evidence="13">
    <location>
        <begin position="398"/>
        <end position="422"/>
    </location>
</feature>
<evidence type="ECO:0000256" key="10">
    <source>
        <dbReference type="ARBA" id="ARBA00023237"/>
    </source>
</evidence>
<evidence type="ECO:0000256" key="11">
    <source>
        <dbReference type="SAM" id="MobiDB-lite"/>
    </source>
</evidence>
<dbReference type="Gene3D" id="2.150.10.10">
    <property type="entry name" value="Serralysin-like metalloprotease, C-terminal"/>
    <property type="match status" value="4"/>
</dbReference>
<dbReference type="EMBL" id="CP072521">
    <property type="protein sequence ID" value="QTO21717.1"/>
    <property type="molecule type" value="Genomic_DNA"/>
</dbReference>
<feature type="domain" description="Trimeric autotransporter adhesin YadA-like stalk" evidence="14">
    <location>
        <begin position="1215"/>
        <end position="1235"/>
    </location>
</feature>
<feature type="region of interest" description="Disordered" evidence="11">
    <location>
        <begin position="1321"/>
        <end position="1345"/>
    </location>
</feature>
<reference evidence="16" key="2">
    <citation type="submission" date="2021-03" db="EMBL/GenBank/DDBJ databases">
        <title>Complete genome sequence of Burkholderia seminalis 869T2.</title>
        <authorList>
            <person name="Hung S.-H."/>
            <person name="Huang C.-T."/>
            <person name="Huang C.-C."/>
            <person name="Kuo C.-H."/>
        </authorList>
    </citation>
    <scope>NUCLEOTIDE SEQUENCE</scope>
    <source>
        <strain evidence="16">869T2</strain>
    </source>
</reference>
<keyword evidence="7" id="KW-0732">Signal</keyword>
<dbReference type="InterPro" id="IPR045584">
    <property type="entry name" value="Pilin-like"/>
</dbReference>
<feature type="domain" description="Trimeric autotransporter adhesin YadA-like head" evidence="13">
    <location>
        <begin position="1447"/>
        <end position="1472"/>
    </location>
</feature>
<feature type="domain" description="Trimeric autotransporter adhesin YadA-like stalk" evidence="14">
    <location>
        <begin position="352"/>
        <end position="373"/>
    </location>
</feature>
<keyword evidence="4" id="KW-0813">Transport</keyword>
<sequence length="1596" mass="152845">MNKTYRSVWNAVTSTWTAAAETAKSHSKGSARAARQAVIAIAIGGAAIGSAAAAEACTTADGSSGTVDAAGVCTEAGGGAIGMMGTVGTMATDDTTFVKVNATANPASATGANAIAIGQTVTSAGSSSVAIGSNTTASGLHSVALGAGAKNADASDRQIAIGGQAQTTGRYTIAMGYLASATVEDALAFGRASSATNTGAVAIGATATSGGTGSTAIGQSAAIANGANNAVALGMNARVANSNSAAIGSNASASNNYSTALGTSATSTGTASMALGANSTATGNYSVALGSAIGTGRAAVATGNASVAIGTTSSAGANNAVALGFGTVADRDNTVSVGAGVPNIDGNKFTRQIVNVAAGTEDNDAVNVGQMKTELSTKVDDTYVKIDTSNSTVAAQAGTAALAIGTNTSASGSYATAVGNSALASGNNSTALGFQASSAGGAAVAVGNGANASGSHGVALGVNASASHTDSVALGAGAATDRNNSVSVGSSALRRQITNVAAGTQDTDAVNLGQMTAEFTKTNNAIAATNLTVSSLSTGLSTTSNTVAGLSTGLSATNSTVAGLSTGLSSTNGTVAGLSTGLSATNSTVAGLSTGLSSTNSTVAGLSTGLSSTNSTVAGLSTGLSSTNSAVAGLSTGLSSTNSTVAGHTSQISDIDDKLSKLESGTSGLVQQANPGDDITVGANTGGNAVDFSATGGTARTLKGVAAGDVSAASTEAVNGSQLHGVSDSVAAAIGGNSKVNSDGSISSPSFTVGDGSGGTKIVNSVGDVVTNLDGRVTTNEGDIKKLADDIGSGTLGLVQQPKPGDDITVGANTDGNAVNFSSKTGARTLKGVAAGDVSATSTEAVNGAQLHGVSDSVAAAIGGNSKVNSDGSISAPSFTVGDGSGGTKIVNSVGDVVTNLDGRTTTNEGNIKKLADDIGSGTLGLVQQANPGDDITVGANTNGNAVNFSSKTGARKLAGVAAGDVSATSTEAVNGSQLHGVSDSVAAAIGGNSKVNSDGSISAPSFTVGDGSGGTKIVNSVGDVVTNLDGRTTTNEGDIKKLADDIGSGTLGLVRQANPGDDITVGANTDGNAVNFSSKTGARTLKGVAAGDVSATSTEAVNGAQLHGVSDSVASAIGGGATVNPDGSISAPSFSVGDGSGGTKIVNSVGDVVTNLDGRMTTNEGGLKKLSEQLESGTLGLVQQNPTTGGITVGANTGGSVVNFTGTGGARVLSGVANGVDDDDVVTVSQLRATGLIDYTGKEVGAVTYDSGLNFDTVTFAGTFGTKLQRVAAGEISATSMDAINGSQLFDLQEQFAKQYGELSGQFGDLSNRFDDLSDRLGELETNPGTGGPGTGDGSTVVGEGAVATGENSSAIGDSALASGENSSAVGQGAVASGSNGSAIGQGSTASGSNSSAVGQGAVASGNNGSAIGQGSVASGENGTALGQGAVASGKDSTALGQGASATGNGSVAIGQGSVAAEANTVSFGNGTEEGNRRLVNIADGINASDAATKGQLDRAMESVDQRFNDTNRAINDVAKNAYAGIAAAMAMPNMTPSQPGKTVVAVGAANFKSGSAIAAGATYRSRSGNWLVNGATSITSVGDVGVRAQVGYEF</sequence>
<evidence type="ECO:0000256" key="1">
    <source>
        <dbReference type="ARBA" id="ARBA00004241"/>
    </source>
</evidence>
<evidence type="ECO:0000256" key="2">
    <source>
        <dbReference type="ARBA" id="ARBA00004442"/>
    </source>
</evidence>
<dbReference type="InterPro" id="IPR008635">
    <property type="entry name" value="Coiled_stalk_dom"/>
</dbReference>
<feature type="domain" description="Trimeric autotransporter adhesin YadA-like stalk" evidence="14">
    <location>
        <begin position="1088"/>
        <end position="1127"/>
    </location>
</feature>
<feature type="domain" description="Trimeric autotransporter adhesin YadA-like head" evidence="13">
    <location>
        <begin position="1336"/>
        <end position="1361"/>
    </location>
</feature>
<feature type="region of interest" description="Disordered" evidence="11">
    <location>
        <begin position="1371"/>
        <end position="1402"/>
    </location>
</feature>
<dbReference type="Gene3D" id="1.20.5.340">
    <property type="match status" value="1"/>
</dbReference>
<dbReference type="Pfam" id="PF05658">
    <property type="entry name" value="YadA_head"/>
    <property type="match status" value="14"/>
</dbReference>
<protein>
    <submittedName>
        <fullName evidence="16">YadA-like family protein</fullName>
    </submittedName>
</protein>
<feature type="region of interest" description="Disordered" evidence="11">
    <location>
        <begin position="1429"/>
        <end position="1448"/>
    </location>
</feature>
<dbReference type="SUPFAM" id="SSF54523">
    <property type="entry name" value="Pili subunits"/>
    <property type="match status" value="1"/>
</dbReference>
<feature type="domain" description="Trimeric autotransporter adhesin YadA-like stalk" evidence="14">
    <location>
        <begin position="958"/>
        <end position="1000"/>
    </location>
</feature>
<dbReference type="InterPro" id="IPR024973">
    <property type="entry name" value="ESPR"/>
</dbReference>
<reference evidence="16" key="1">
    <citation type="submission" date="2014-04" db="EMBL/GenBank/DDBJ databases">
        <authorList>
            <person name="Ho Y.-N."/>
            <person name="Huang C.-C."/>
        </authorList>
    </citation>
    <scope>NUCLEOTIDE SEQUENCE</scope>
    <source>
        <strain evidence="16">869T2</strain>
    </source>
</reference>
<feature type="domain" description="Trimeric autotransporter adhesin YadA-like head" evidence="13">
    <location>
        <begin position="195"/>
        <end position="221"/>
    </location>
</feature>
<feature type="compositionally biased region" description="Polar residues" evidence="11">
    <location>
        <begin position="1436"/>
        <end position="1448"/>
    </location>
</feature>
<evidence type="ECO:0000256" key="7">
    <source>
        <dbReference type="ARBA" id="ARBA00022729"/>
    </source>
</evidence>
<feature type="domain" description="Trimeric autotransporter adhesin YadA-like head" evidence="13">
    <location>
        <begin position="159"/>
        <end position="178"/>
    </location>
</feature>
<dbReference type="Proteomes" id="UP000027834">
    <property type="component" value="Chromosome 2"/>
</dbReference>
<dbReference type="SUPFAM" id="SSF101967">
    <property type="entry name" value="Adhesin YadA, collagen-binding domain"/>
    <property type="match status" value="5"/>
</dbReference>
<evidence type="ECO:0000259" key="14">
    <source>
        <dbReference type="Pfam" id="PF05662"/>
    </source>
</evidence>
<dbReference type="CDD" id="cd12820">
    <property type="entry name" value="LbR_YadA-like"/>
    <property type="match status" value="2"/>
</dbReference>
<evidence type="ECO:0000259" key="13">
    <source>
        <dbReference type="Pfam" id="PF05658"/>
    </source>
</evidence>
<feature type="domain" description="Trimeric autotransporter adhesin YadA-like C-terminal membrane anchor" evidence="12">
    <location>
        <begin position="1537"/>
        <end position="1596"/>
    </location>
</feature>
<proteinExistence type="inferred from homology"/>
<feature type="domain" description="Trimeric autotransporter adhesin YadA-like head" evidence="13">
    <location>
        <begin position="452"/>
        <end position="478"/>
    </location>
</feature>
<gene>
    <name evidence="16" type="ORF">DT99_017475</name>
</gene>
<dbReference type="InterPro" id="IPR005594">
    <property type="entry name" value="YadA_C"/>
</dbReference>
<evidence type="ECO:0000256" key="8">
    <source>
        <dbReference type="ARBA" id="ARBA00022927"/>
    </source>
</evidence>
<keyword evidence="10" id="KW-0998">Cell outer membrane</keyword>
<evidence type="ECO:0000313" key="16">
    <source>
        <dbReference type="EMBL" id="QTO21717.1"/>
    </source>
</evidence>
<keyword evidence="9" id="KW-0472">Membrane</keyword>
<dbReference type="InterPro" id="IPR011049">
    <property type="entry name" value="Serralysin-like_metalloprot_C"/>
</dbReference>
<dbReference type="GO" id="GO:0009986">
    <property type="term" value="C:cell surface"/>
    <property type="evidence" value="ECO:0007669"/>
    <property type="project" value="UniProtKB-SubCell"/>
</dbReference>
<evidence type="ECO:0000259" key="12">
    <source>
        <dbReference type="Pfam" id="PF03895"/>
    </source>
</evidence>
<feature type="domain" description="Trimeric autotransporter adhesin YadA-like head" evidence="13">
    <location>
        <begin position="125"/>
        <end position="149"/>
    </location>
</feature>
<dbReference type="Gene3D" id="1.20.5.170">
    <property type="match status" value="5"/>
</dbReference>
<evidence type="ECO:0000313" key="17">
    <source>
        <dbReference type="Proteomes" id="UP000027834"/>
    </source>
</evidence>
<feature type="domain" description="Trimeric autotransporter adhesin YadA-like head" evidence="13">
    <location>
        <begin position="424"/>
        <end position="450"/>
    </location>
</feature>
<feature type="domain" description="Trimeric autotransporter adhesin YadA-like stalk" evidence="14">
    <location>
        <begin position="1272"/>
        <end position="1299"/>
    </location>
</feature>
<feature type="domain" description="ESPR" evidence="15">
    <location>
        <begin position="1"/>
        <end position="46"/>
    </location>
</feature>
<keyword evidence="17" id="KW-1185">Reference proteome</keyword>
<feature type="domain" description="Trimeric autotransporter adhesin YadA-like head" evidence="13">
    <location>
        <begin position="301"/>
        <end position="326"/>
    </location>
</feature>
<comment type="similarity">
    <text evidence="3">Belongs to the autotransporter-2 (AT-2) (TC 1.B.40) family.</text>
</comment>
<keyword evidence="8" id="KW-0653">Protein transport</keyword>
<dbReference type="Pfam" id="PF03895">
    <property type="entry name" value="YadA_anchor"/>
    <property type="match status" value="1"/>
</dbReference>
<dbReference type="Gene3D" id="3.30.1300.30">
    <property type="entry name" value="GSPII I/J protein-like"/>
    <property type="match status" value="1"/>
</dbReference>
<accession>A0A8A8DB67</accession>
<evidence type="ECO:0000256" key="3">
    <source>
        <dbReference type="ARBA" id="ARBA00005848"/>
    </source>
</evidence>
<feature type="domain" description="Trimeric autotransporter adhesin YadA-like stalk" evidence="14">
    <location>
        <begin position="1479"/>
        <end position="1519"/>
    </location>
</feature>
<comment type="subcellular location">
    <subcellularLocation>
        <location evidence="2">Cell outer membrane</location>
    </subcellularLocation>
    <subcellularLocation>
        <location evidence="1">Cell surface</location>
    </subcellularLocation>
</comment>
<feature type="domain" description="Trimeric autotransporter adhesin YadA-like head" evidence="13">
    <location>
        <begin position="1419"/>
        <end position="1445"/>
    </location>
</feature>
<keyword evidence="6" id="KW-0812">Transmembrane</keyword>
<name>A0A8A8DB67_9BURK</name>
<feature type="domain" description="Trimeric autotransporter adhesin YadA-like head" evidence="13">
    <location>
        <begin position="243"/>
        <end position="265"/>
    </location>
</feature>
<feature type="domain" description="Trimeric autotransporter adhesin YadA-like head" evidence="13">
    <location>
        <begin position="1363"/>
        <end position="1389"/>
    </location>
</feature>
<evidence type="ECO:0000259" key="15">
    <source>
        <dbReference type="Pfam" id="PF13018"/>
    </source>
</evidence>
<dbReference type="InterPro" id="IPR008640">
    <property type="entry name" value="Adhesin_Head_dom"/>
</dbReference>
<evidence type="ECO:0000256" key="6">
    <source>
        <dbReference type="ARBA" id="ARBA00022692"/>
    </source>
</evidence>
<organism evidence="16 17">
    <name type="scientific">Burkholderia seminalis</name>
    <dbReference type="NCBI Taxonomy" id="488731"/>
    <lineage>
        <taxon>Bacteria</taxon>
        <taxon>Pseudomonadati</taxon>
        <taxon>Pseudomonadota</taxon>
        <taxon>Betaproteobacteria</taxon>
        <taxon>Burkholderiales</taxon>
        <taxon>Burkholderiaceae</taxon>
        <taxon>Burkholderia</taxon>
        <taxon>Burkholderia cepacia complex</taxon>
    </lineage>
</organism>
<feature type="domain" description="Trimeric autotransporter adhesin YadA-like head" evidence="13">
    <location>
        <begin position="1391"/>
        <end position="1417"/>
    </location>
</feature>
<dbReference type="RefSeq" id="WP_034189624.1">
    <property type="nucleotide sequence ID" value="NZ_CP072521.1"/>
</dbReference>
<dbReference type="Pfam" id="PF05662">
    <property type="entry name" value="YadA_stalk"/>
    <property type="match status" value="9"/>
</dbReference>
<evidence type="ECO:0000256" key="9">
    <source>
        <dbReference type="ARBA" id="ARBA00023136"/>
    </source>
</evidence>
<feature type="domain" description="Trimeric autotransporter adhesin YadA-like head" evidence="13">
    <location>
        <begin position="268"/>
        <end position="291"/>
    </location>
</feature>
<dbReference type="Pfam" id="PF13018">
    <property type="entry name" value="ESPR"/>
    <property type="match status" value="1"/>
</dbReference>